<reference evidence="4 5" key="1">
    <citation type="submission" date="2019-02" db="EMBL/GenBank/DDBJ databases">
        <title>Prokaryotic population dynamics and viral predation in marine succession experiment using metagenomics: the confinement effect.</title>
        <authorList>
            <person name="Haro-Moreno J.M."/>
            <person name="Rodriguez-Valera F."/>
            <person name="Lopez-Perez M."/>
        </authorList>
    </citation>
    <scope>NUCLEOTIDE SEQUENCE [LARGE SCALE GENOMIC DNA]</scope>
    <source>
        <strain evidence="4">MED-G157</strain>
    </source>
</reference>
<keyword evidence="1" id="KW-0560">Oxidoreductase</keyword>
<dbReference type="Proteomes" id="UP000316199">
    <property type="component" value="Unassembled WGS sequence"/>
</dbReference>
<gene>
    <name evidence="4" type="ORF">EVA68_02795</name>
</gene>
<organism evidence="4 5">
    <name type="scientific">OM182 bacterium</name>
    <dbReference type="NCBI Taxonomy" id="2510334"/>
    <lineage>
        <taxon>Bacteria</taxon>
        <taxon>Pseudomonadati</taxon>
        <taxon>Pseudomonadota</taxon>
        <taxon>Gammaproteobacteria</taxon>
        <taxon>OMG group</taxon>
        <taxon>OM182 clade</taxon>
    </lineage>
</organism>
<dbReference type="InterPro" id="IPR013107">
    <property type="entry name" value="Acyl-CoA_DH_C"/>
</dbReference>
<sequence length="345" mass="37082">MSEFQPPTLRQRAAAVSDLASDCALGSEKLGYLDPDIVQAMQDMNLPQLLKHGSMSTIKEFVDVCGILAEGDMSTGWCNFLWGIHNYLVGLYPDAIHEKVWQNPKTLISGSLGPFGETDRVSTDGAVITGRWPSVAGCDHADWLLLGLREKDGESYLALVHSSDLELRDTSHALGLRGAGSKDAICSSLHIPADRLMPASMTLVPYGALLILVIVGPLIGGAQAAVGEFRKKLSSSADQSLLLQLAEASAEVDTARTLVLVDADILDVNPAPNPFITARILRDTVFAARLCNQATGRLFRASGSSELHTGSTFQRIFRDVTAACGHSRLQWEGQSLPYAHMLVGT</sequence>
<name>A0A520S3B7_9GAMM</name>
<dbReference type="Gene3D" id="1.20.140.10">
    <property type="entry name" value="Butyryl-CoA Dehydrogenase, subunit A, domain 3"/>
    <property type="match status" value="1"/>
</dbReference>
<dbReference type="SUPFAM" id="SSF56645">
    <property type="entry name" value="Acyl-CoA dehydrogenase NM domain-like"/>
    <property type="match status" value="1"/>
</dbReference>
<accession>A0A520S3B7</accession>
<feature type="domain" description="Acyl-CoA dehydrogenase C-terminal" evidence="3">
    <location>
        <begin position="234"/>
        <end position="330"/>
    </location>
</feature>
<keyword evidence="2" id="KW-0472">Membrane</keyword>
<keyword evidence="2" id="KW-0812">Transmembrane</keyword>
<evidence type="ECO:0000256" key="1">
    <source>
        <dbReference type="ARBA" id="ARBA00023002"/>
    </source>
</evidence>
<comment type="caution">
    <text evidence="4">The sequence shown here is derived from an EMBL/GenBank/DDBJ whole genome shotgun (WGS) entry which is preliminary data.</text>
</comment>
<evidence type="ECO:0000259" key="3">
    <source>
        <dbReference type="Pfam" id="PF08028"/>
    </source>
</evidence>
<dbReference type="InterPro" id="IPR046373">
    <property type="entry name" value="Acyl-CoA_Oxase/DH_mid-dom_sf"/>
</dbReference>
<dbReference type="PIRSF" id="PIRSF016578">
    <property type="entry name" value="HsaA"/>
    <property type="match status" value="1"/>
</dbReference>
<feature type="transmembrane region" description="Helical" evidence="2">
    <location>
        <begin position="203"/>
        <end position="226"/>
    </location>
</feature>
<evidence type="ECO:0000313" key="4">
    <source>
        <dbReference type="EMBL" id="RZO76965.1"/>
    </source>
</evidence>
<evidence type="ECO:0000256" key="2">
    <source>
        <dbReference type="SAM" id="Phobius"/>
    </source>
</evidence>
<dbReference type="GO" id="GO:0050660">
    <property type="term" value="F:flavin adenine dinucleotide binding"/>
    <property type="evidence" value="ECO:0007669"/>
    <property type="project" value="InterPro"/>
</dbReference>
<dbReference type="SUPFAM" id="SSF47203">
    <property type="entry name" value="Acyl-CoA dehydrogenase C-terminal domain-like"/>
    <property type="match status" value="1"/>
</dbReference>
<evidence type="ECO:0000313" key="5">
    <source>
        <dbReference type="Proteomes" id="UP000316199"/>
    </source>
</evidence>
<dbReference type="GO" id="GO:0016627">
    <property type="term" value="F:oxidoreductase activity, acting on the CH-CH group of donors"/>
    <property type="evidence" value="ECO:0007669"/>
    <property type="project" value="InterPro"/>
</dbReference>
<dbReference type="Gene3D" id="1.10.540.10">
    <property type="entry name" value="Acyl-CoA dehydrogenase/oxidase, N-terminal domain"/>
    <property type="match status" value="1"/>
</dbReference>
<dbReference type="AlphaFoldDB" id="A0A520S3B7"/>
<protein>
    <recommendedName>
        <fullName evidence="3">Acyl-CoA dehydrogenase C-terminal domain-containing protein</fullName>
    </recommendedName>
</protein>
<dbReference type="InterPro" id="IPR037069">
    <property type="entry name" value="AcylCoA_DH/ox_N_sf"/>
</dbReference>
<proteinExistence type="predicted"/>
<dbReference type="Gene3D" id="2.40.110.10">
    <property type="entry name" value="Butyryl-CoA Dehydrogenase, subunit A, domain 2"/>
    <property type="match status" value="1"/>
</dbReference>
<keyword evidence="2" id="KW-1133">Transmembrane helix</keyword>
<dbReference type="Pfam" id="PF08028">
    <property type="entry name" value="Acyl-CoA_dh_2"/>
    <property type="match status" value="1"/>
</dbReference>
<dbReference type="InterPro" id="IPR009100">
    <property type="entry name" value="AcylCoA_DH/oxidase_NM_dom_sf"/>
</dbReference>
<dbReference type="EMBL" id="SHAG01000006">
    <property type="protein sequence ID" value="RZO76965.1"/>
    <property type="molecule type" value="Genomic_DNA"/>
</dbReference>
<dbReference type="InterPro" id="IPR036250">
    <property type="entry name" value="AcylCo_DH-like_C"/>
</dbReference>